<name>A0A1E7KLV8_9ACTN</name>
<dbReference type="RefSeq" id="WP_070195350.1">
    <property type="nucleotide sequence ID" value="NZ_LJGU01000108.1"/>
</dbReference>
<evidence type="ECO:0000313" key="14">
    <source>
        <dbReference type="Proteomes" id="UP000176101"/>
    </source>
</evidence>
<dbReference type="InterPro" id="IPR029044">
    <property type="entry name" value="Nucleotide-diphossugar_trans"/>
</dbReference>
<protein>
    <recommendedName>
        <fullName evidence="8">Glucosyl-3-phosphoglycerate synthase</fullName>
        <ecNumber evidence="7">2.4.1.266</ecNumber>
    </recommendedName>
</protein>
<gene>
    <name evidence="13" type="ORF">AN216_04930</name>
</gene>
<dbReference type="NCBIfam" id="NF010496">
    <property type="entry name" value="PRK13915.1"/>
    <property type="match status" value="1"/>
</dbReference>
<evidence type="ECO:0000256" key="7">
    <source>
        <dbReference type="ARBA" id="ARBA00039022"/>
    </source>
</evidence>
<evidence type="ECO:0000256" key="1">
    <source>
        <dbReference type="ARBA" id="ARBA00001936"/>
    </source>
</evidence>
<comment type="cofactor">
    <cofactor evidence="2">
        <name>Mg(2+)</name>
        <dbReference type="ChEBI" id="CHEBI:18420"/>
    </cofactor>
</comment>
<feature type="compositionally biased region" description="Basic and acidic residues" evidence="11">
    <location>
        <begin position="331"/>
        <end position="354"/>
    </location>
</feature>
<comment type="similarity">
    <text evidence="3">Belongs to the glycosyltransferase 2 family.</text>
</comment>
<evidence type="ECO:0000256" key="6">
    <source>
        <dbReference type="ARBA" id="ARBA00022842"/>
    </source>
</evidence>
<dbReference type="AlphaFoldDB" id="A0A1E7KLV8"/>
<dbReference type="PANTHER" id="PTHR48090">
    <property type="entry name" value="UNDECAPRENYL-PHOSPHATE 4-DEOXY-4-FORMAMIDO-L-ARABINOSE TRANSFERASE-RELATED"/>
    <property type="match status" value="1"/>
</dbReference>
<organism evidence="13 14">
    <name type="scientific">Streptomyces oceani</name>
    <dbReference type="NCBI Taxonomy" id="1075402"/>
    <lineage>
        <taxon>Bacteria</taxon>
        <taxon>Bacillati</taxon>
        <taxon>Actinomycetota</taxon>
        <taxon>Actinomycetes</taxon>
        <taxon>Kitasatosporales</taxon>
        <taxon>Streptomycetaceae</taxon>
        <taxon>Streptomyces</taxon>
    </lineage>
</organism>
<comment type="catalytic activity">
    <reaction evidence="9">
        <text>(2R)-3-phosphoglycerate + UDP-alpha-D-glucose = (2R)-2-O-(alpha-D-glucopyranosyl)-3-phospho-glycerate + UDP + H(+)</text>
        <dbReference type="Rhea" id="RHEA:31319"/>
        <dbReference type="ChEBI" id="CHEBI:15378"/>
        <dbReference type="ChEBI" id="CHEBI:58223"/>
        <dbReference type="ChEBI" id="CHEBI:58272"/>
        <dbReference type="ChEBI" id="CHEBI:58885"/>
        <dbReference type="ChEBI" id="CHEBI:62600"/>
        <dbReference type="EC" id="2.4.1.266"/>
    </reaction>
    <physiologicalReaction direction="left-to-right" evidence="9">
        <dbReference type="Rhea" id="RHEA:31320"/>
    </physiologicalReaction>
</comment>
<dbReference type="Proteomes" id="UP000176101">
    <property type="component" value="Unassembled WGS sequence"/>
</dbReference>
<dbReference type="OrthoDB" id="5011697at2"/>
<feature type="region of interest" description="Disordered" evidence="11">
    <location>
        <begin position="300"/>
        <end position="354"/>
    </location>
</feature>
<keyword evidence="4" id="KW-0328">Glycosyltransferase</keyword>
<feature type="domain" description="Glycosyltransferase 2-like" evidence="12">
    <location>
        <begin position="46"/>
        <end position="142"/>
    </location>
</feature>
<dbReference type="Pfam" id="PF00535">
    <property type="entry name" value="Glycos_transf_2"/>
    <property type="match status" value="1"/>
</dbReference>
<dbReference type="EC" id="2.4.1.266" evidence="7"/>
<evidence type="ECO:0000256" key="8">
    <source>
        <dbReference type="ARBA" id="ARBA00040894"/>
    </source>
</evidence>
<evidence type="ECO:0000259" key="12">
    <source>
        <dbReference type="Pfam" id="PF00535"/>
    </source>
</evidence>
<sequence length="354" mass="37797">MLDEVGHWLENRSWSAADRPLGALLTAKRAGGDSAAVPPRGGTSVSVVLPALNEEATVGEIVSVIRRELMSPAVPLVDELLVLDSGSTDRTVEVAAEAGARVVRRDQVLPRLPALPGKGEVLWRSLLVTGGDIVCFVDADLRDFSADFVSGTVGPLLTEPGLQLVKGTYDRPLGDRPQDGGRVTELVARPLLNLHWPRLAGFVQPLGGEYAARRTLLERLPFPVGYGVELGLLVDALHTVGLDALAQVDLGVRRHRHQDGQALGRMAATIYRTAQARLSRGQLVRPELVQFERIAGAERGAGDPLGAGGYDPGSPGLGGEASGAGFRARTHPVDTEERPPMREIPEYTARRRAA</sequence>
<comment type="caution">
    <text evidence="13">The sequence shown here is derived from an EMBL/GenBank/DDBJ whole genome shotgun (WGS) entry which is preliminary data.</text>
</comment>
<evidence type="ECO:0000313" key="13">
    <source>
        <dbReference type="EMBL" id="OEV04959.1"/>
    </source>
</evidence>
<dbReference type="STRING" id="1075402.AN216_04930"/>
<dbReference type="PANTHER" id="PTHR48090:SF10">
    <property type="entry name" value="GLUCOSYL-3-PHOSPHOGLYCERATE SYNTHASE"/>
    <property type="match status" value="1"/>
</dbReference>
<reference evidence="13 14" key="1">
    <citation type="journal article" date="2016" name="Front. Microbiol.">
        <title>Comparative Genomics Analysis of Streptomyces Species Reveals Their Adaptation to the Marine Environment and Their Diversity at the Genomic Level.</title>
        <authorList>
            <person name="Tian X."/>
            <person name="Zhang Z."/>
            <person name="Yang T."/>
            <person name="Chen M."/>
            <person name="Li J."/>
            <person name="Chen F."/>
            <person name="Yang J."/>
            <person name="Li W."/>
            <person name="Zhang B."/>
            <person name="Zhang Z."/>
            <person name="Wu J."/>
            <person name="Zhang C."/>
            <person name="Long L."/>
            <person name="Xiao J."/>
        </authorList>
    </citation>
    <scope>NUCLEOTIDE SEQUENCE [LARGE SCALE GENOMIC DNA]</scope>
    <source>
        <strain evidence="13 14">SCSIO 02100</strain>
    </source>
</reference>
<dbReference type="Gene3D" id="3.90.550.10">
    <property type="entry name" value="Spore Coat Polysaccharide Biosynthesis Protein SpsA, Chain A"/>
    <property type="match status" value="1"/>
</dbReference>
<feature type="compositionally biased region" description="Gly residues" evidence="11">
    <location>
        <begin position="303"/>
        <end position="322"/>
    </location>
</feature>
<dbReference type="InterPro" id="IPR001173">
    <property type="entry name" value="Glyco_trans_2-like"/>
</dbReference>
<dbReference type="GO" id="GO:0016757">
    <property type="term" value="F:glycosyltransferase activity"/>
    <property type="evidence" value="ECO:0007669"/>
    <property type="project" value="UniProtKB-KW"/>
</dbReference>
<dbReference type="SUPFAM" id="SSF53448">
    <property type="entry name" value="Nucleotide-diphospho-sugar transferases"/>
    <property type="match status" value="1"/>
</dbReference>
<evidence type="ECO:0000256" key="9">
    <source>
        <dbReference type="ARBA" id="ARBA00048689"/>
    </source>
</evidence>
<evidence type="ECO:0000256" key="11">
    <source>
        <dbReference type="SAM" id="MobiDB-lite"/>
    </source>
</evidence>
<comment type="catalytic activity">
    <reaction evidence="10">
        <text>an NDP-alpha-D-glucose + (2R)-3-phosphoglycerate = (2R)-2-O-(alpha-D-glucopyranosyl)-3-phospho-glycerate + a ribonucleoside 5'-diphosphate + H(+)</text>
        <dbReference type="Rhea" id="RHEA:47244"/>
        <dbReference type="ChEBI" id="CHEBI:15378"/>
        <dbReference type="ChEBI" id="CHEBI:57930"/>
        <dbReference type="ChEBI" id="CHEBI:58272"/>
        <dbReference type="ChEBI" id="CHEBI:62600"/>
        <dbReference type="ChEBI" id="CHEBI:76533"/>
        <dbReference type="EC" id="2.4.1.266"/>
    </reaction>
    <physiologicalReaction direction="left-to-right" evidence="10">
        <dbReference type="Rhea" id="RHEA:47245"/>
    </physiologicalReaction>
</comment>
<evidence type="ECO:0000256" key="10">
    <source>
        <dbReference type="ARBA" id="ARBA00048997"/>
    </source>
</evidence>
<evidence type="ECO:0000256" key="4">
    <source>
        <dbReference type="ARBA" id="ARBA00022676"/>
    </source>
</evidence>
<dbReference type="PATRIC" id="fig|1075402.3.peg.3166"/>
<evidence type="ECO:0000256" key="3">
    <source>
        <dbReference type="ARBA" id="ARBA00006739"/>
    </source>
</evidence>
<dbReference type="EMBL" id="LJGU01000108">
    <property type="protein sequence ID" value="OEV04959.1"/>
    <property type="molecule type" value="Genomic_DNA"/>
</dbReference>
<keyword evidence="5" id="KW-0808">Transferase</keyword>
<keyword evidence="6" id="KW-0460">Magnesium</keyword>
<evidence type="ECO:0000256" key="2">
    <source>
        <dbReference type="ARBA" id="ARBA00001946"/>
    </source>
</evidence>
<evidence type="ECO:0000256" key="5">
    <source>
        <dbReference type="ARBA" id="ARBA00022679"/>
    </source>
</evidence>
<accession>A0A1E7KLV8</accession>
<dbReference type="InterPro" id="IPR050256">
    <property type="entry name" value="Glycosyltransferase_2"/>
</dbReference>
<proteinExistence type="inferred from homology"/>
<comment type="cofactor">
    <cofactor evidence="1">
        <name>Mn(2+)</name>
        <dbReference type="ChEBI" id="CHEBI:29035"/>
    </cofactor>
</comment>
<keyword evidence="14" id="KW-1185">Reference proteome</keyword>